<sequence>MKAKLLIGKAGLDGHDRGVKAVAKALKEAGFDVVYSGLYQSPEDFVNKAIEEKVDAIGVSCLTGAHNVIFRKVIDLLNEKGTGNIPVFGGGTIPEDDVEGLKKIGVREVFLPGATLEEIIDFVKGLVRRKGDI</sequence>
<dbReference type="InterPro" id="IPR036724">
    <property type="entry name" value="Cobalamin-bd_sf"/>
</dbReference>
<dbReference type="PANTHER" id="PTHR48101">
    <property type="entry name" value="METHYLMALONYL-COA MUTASE, MITOCHONDRIAL-RELATED"/>
    <property type="match status" value="1"/>
</dbReference>
<dbReference type="GO" id="GO:0031419">
    <property type="term" value="F:cobalamin binding"/>
    <property type="evidence" value="ECO:0007669"/>
    <property type="project" value="UniProtKB-KW"/>
</dbReference>
<dbReference type="Pfam" id="PF02310">
    <property type="entry name" value="B12-binding"/>
    <property type="match status" value="1"/>
</dbReference>
<evidence type="ECO:0000256" key="5">
    <source>
        <dbReference type="ARBA" id="ARBA00023285"/>
    </source>
</evidence>
<evidence type="ECO:0000313" key="8">
    <source>
        <dbReference type="Proteomes" id="UP000094056"/>
    </source>
</evidence>
<reference evidence="7 8" key="1">
    <citation type="submission" date="2016-07" db="EMBL/GenBank/DDBJ databases">
        <title>Draft genome of Scalindua rubra, obtained from a brine-seawater interface in the Red Sea, sheds light on salt adaptation in anammox bacteria.</title>
        <authorList>
            <person name="Speth D.R."/>
            <person name="Lagkouvardos I."/>
            <person name="Wang Y."/>
            <person name="Qian P.-Y."/>
            <person name="Dutilh B.E."/>
            <person name="Jetten M.S."/>
        </authorList>
    </citation>
    <scope>NUCLEOTIDE SEQUENCE [LARGE SCALE GENOMIC DNA]</scope>
    <source>
        <strain evidence="7">BSI-1</strain>
    </source>
</reference>
<accession>A0A1E3X8G2</accession>
<evidence type="ECO:0000256" key="1">
    <source>
        <dbReference type="ARBA" id="ARBA00001922"/>
    </source>
</evidence>
<evidence type="ECO:0000256" key="2">
    <source>
        <dbReference type="ARBA" id="ARBA00022628"/>
    </source>
</evidence>
<dbReference type="InterPro" id="IPR006159">
    <property type="entry name" value="Acid_CoA_mut_C"/>
</dbReference>
<keyword evidence="5" id="KW-0170">Cobalt</keyword>
<evidence type="ECO:0000313" key="7">
    <source>
        <dbReference type="EMBL" id="ODS31917.1"/>
    </source>
</evidence>
<comment type="cofactor">
    <cofactor evidence="1">
        <name>adenosylcob(III)alamin</name>
        <dbReference type="ChEBI" id="CHEBI:18408"/>
    </cofactor>
</comment>
<evidence type="ECO:0000256" key="3">
    <source>
        <dbReference type="ARBA" id="ARBA00022723"/>
    </source>
</evidence>
<dbReference type="InterPro" id="IPR006158">
    <property type="entry name" value="Cobalamin-bd"/>
</dbReference>
<dbReference type="Gene3D" id="3.40.50.280">
    <property type="entry name" value="Cobalamin-binding domain"/>
    <property type="match status" value="1"/>
</dbReference>
<dbReference type="PANTHER" id="PTHR48101:SF1">
    <property type="entry name" value="METHYLMALONYL-COA MUTASE, LARGE SUBUNIT"/>
    <property type="match status" value="1"/>
</dbReference>
<gene>
    <name evidence="7" type="ORF">SCARUB_02960</name>
</gene>
<feature type="domain" description="B12-binding" evidence="6">
    <location>
        <begin position="2"/>
        <end position="133"/>
    </location>
</feature>
<organism evidence="7 8">
    <name type="scientific">Candidatus Scalindua rubra</name>
    <dbReference type="NCBI Taxonomy" id="1872076"/>
    <lineage>
        <taxon>Bacteria</taxon>
        <taxon>Pseudomonadati</taxon>
        <taxon>Planctomycetota</taxon>
        <taxon>Candidatus Brocadiia</taxon>
        <taxon>Candidatus Brocadiales</taxon>
        <taxon>Candidatus Scalinduaceae</taxon>
        <taxon>Candidatus Scalindua</taxon>
    </lineage>
</organism>
<dbReference type="PATRIC" id="fig|1872076.5.peg.3505"/>
<dbReference type="EMBL" id="MAYW01000087">
    <property type="protein sequence ID" value="ODS31917.1"/>
    <property type="molecule type" value="Genomic_DNA"/>
</dbReference>
<dbReference type="CDD" id="cd02071">
    <property type="entry name" value="MM_CoA_mut_B12_BD"/>
    <property type="match status" value="1"/>
</dbReference>
<evidence type="ECO:0000256" key="4">
    <source>
        <dbReference type="ARBA" id="ARBA00023235"/>
    </source>
</evidence>
<keyword evidence="4" id="KW-0413">Isomerase</keyword>
<name>A0A1E3X8G2_9BACT</name>
<comment type="caution">
    <text evidence="7">The sequence shown here is derived from an EMBL/GenBank/DDBJ whole genome shotgun (WGS) entry which is preliminary data.</text>
</comment>
<dbReference type="GO" id="GO:0046872">
    <property type="term" value="F:metal ion binding"/>
    <property type="evidence" value="ECO:0007669"/>
    <property type="project" value="UniProtKB-KW"/>
</dbReference>
<dbReference type="NCBIfam" id="TIGR00640">
    <property type="entry name" value="acid_CoA_mut_C"/>
    <property type="match status" value="1"/>
</dbReference>
<keyword evidence="2" id="KW-0846">Cobalamin</keyword>
<evidence type="ECO:0000259" key="6">
    <source>
        <dbReference type="PROSITE" id="PS51332"/>
    </source>
</evidence>
<proteinExistence type="predicted"/>
<dbReference type="Proteomes" id="UP000094056">
    <property type="component" value="Unassembled WGS sequence"/>
</dbReference>
<dbReference type="GO" id="GO:0016853">
    <property type="term" value="F:isomerase activity"/>
    <property type="evidence" value="ECO:0007669"/>
    <property type="project" value="UniProtKB-KW"/>
</dbReference>
<dbReference type="SUPFAM" id="SSF52242">
    <property type="entry name" value="Cobalamin (vitamin B12)-binding domain"/>
    <property type="match status" value="1"/>
</dbReference>
<keyword evidence="3" id="KW-0479">Metal-binding</keyword>
<protein>
    <recommendedName>
        <fullName evidence="6">B12-binding domain-containing protein</fullName>
    </recommendedName>
</protein>
<dbReference type="PROSITE" id="PS51332">
    <property type="entry name" value="B12_BINDING"/>
    <property type="match status" value="1"/>
</dbReference>
<dbReference type="AlphaFoldDB" id="A0A1E3X8G2"/>